<dbReference type="PANTHER" id="PTHR12756">
    <property type="entry name" value="CYTOSOLIC CARBOXYPEPTIDASE"/>
    <property type="match status" value="1"/>
</dbReference>
<feature type="domain" description="Peptidase M14" evidence="6">
    <location>
        <begin position="563"/>
        <end position="837"/>
    </location>
</feature>
<dbReference type="OrthoDB" id="10253041at2759"/>
<comment type="similarity">
    <text evidence="2 3">Belongs to the peptidase M14 family.</text>
</comment>
<evidence type="ECO:0000256" key="2">
    <source>
        <dbReference type="ARBA" id="ARBA00005988"/>
    </source>
</evidence>
<dbReference type="SUPFAM" id="SSF53335">
    <property type="entry name" value="S-adenosyl-L-methionine-dependent methyltransferases"/>
    <property type="match status" value="1"/>
</dbReference>
<feature type="compositionally biased region" description="Basic and acidic residues" evidence="4">
    <location>
        <begin position="883"/>
        <end position="902"/>
    </location>
</feature>
<dbReference type="Pfam" id="PF02353">
    <property type="entry name" value="CMAS"/>
    <property type="match status" value="1"/>
</dbReference>
<feature type="compositionally biased region" description="Low complexity" evidence="4">
    <location>
        <begin position="1450"/>
        <end position="1467"/>
    </location>
</feature>
<feature type="region of interest" description="Disordered" evidence="4">
    <location>
        <begin position="1418"/>
        <end position="1504"/>
    </location>
</feature>
<feature type="compositionally biased region" description="Low complexity" evidence="4">
    <location>
        <begin position="957"/>
        <end position="971"/>
    </location>
</feature>
<dbReference type="Gene3D" id="3.40.630.10">
    <property type="entry name" value="Zn peptidases"/>
    <property type="match status" value="1"/>
</dbReference>
<feature type="compositionally biased region" description="Polar residues" evidence="4">
    <location>
        <begin position="1026"/>
        <end position="1042"/>
    </location>
</feature>
<evidence type="ECO:0000256" key="4">
    <source>
        <dbReference type="SAM" id="MobiDB-lite"/>
    </source>
</evidence>
<organism evidence="7">
    <name type="scientific">Cyprideis torosa</name>
    <dbReference type="NCBI Taxonomy" id="163714"/>
    <lineage>
        <taxon>Eukaryota</taxon>
        <taxon>Metazoa</taxon>
        <taxon>Ecdysozoa</taxon>
        <taxon>Arthropoda</taxon>
        <taxon>Crustacea</taxon>
        <taxon>Oligostraca</taxon>
        <taxon>Ostracoda</taxon>
        <taxon>Podocopa</taxon>
        <taxon>Podocopida</taxon>
        <taxon>Cytherocopina</taxon>
        <taxon>Cytheroidea</taxon>
        <taxon>Cytherideidae</taxon>
        <taxon>Cyprideis</taxon>
    </lineage>
</organism>
<evidence type="ECO:0000313" key="7">
    <source>
        <dbReference type="EMBL" id="CAD7224231.1"/>
    </source>
</evidence>
<dbReference type="GO" id="GO:0008270">
    <property type="term" value="F:zinc ion binding"/>
    <property type="evidence" value="ECO:0007669"/>
    <property type="project" value="InterPro"/>
</dbReference>
<feature type="active site" description="Proton donor/acceptor" evidence="3">
    <location>
        <position position="801"/>
    </location>
</feature>
<feature type="region of interest" description="Disordered" evidence="4">
    <location>
        <begin position="1174"/>
        <end position="1199"/>
    </location>
</feature>
<feature type="region of interest" description="Disordered" evidence="4">
    <location>
        <begin position="865"/>
        <end position="979"/>
    </location>
</feature>
<proteinExistence type="inferred from homology"/>
<keyword evidence="5" id="KW-1133">Transmembrane helix</keyword>
<feature type="compositionally biased region" description="Low complexity" evidence="4">
    <location>
        <begin position="1296"/>
        <end position="1305"/>
    </location>
</feature>
<dbReference type="InterPro" id="IPR040626">
    <property type="entry name" value="Pepdidase_M14_N"/>
</dbReference>
<dbReference type="Pfam" id="PF18027">
    <property type="entry name" value="Pepdidase_M14_N"/>
    <property type="match status" value="1"/>
</dbReference>
<feature type="compositionally biased region" description="Basic and acidic residues" evidence="4">
    <location>
        <begin position="922"/>
        <end position="940"/>
    </location>
</feature>
<dbReference type="EMBL" id="OB660333">
    <property type="protein sequence ID" value="CAD7224231.1"/>
    <property type="molecule type" value="Genomic_DNA"/>
</dbReference>
<feature type="compositionally biased region" description="Polar residues" evidence="4">
    <location>
        <begin position="1482"/>
        <end position="1495"/>
    </location>
</feature>
<dbReference type="PROSITE" id="PS52035">
    <property type="entry name" value="PEPTIDASE_M14"/>
    <property type="match status" value="1"/>
</dbReference>
<evidence type="ECO:0000256" key="1">
    <source>
        <dbReference type="ARBA" id="ARBA00001947"/>
    </source>
</evidence>
<reference evidence="7" key="1">
    <citation type="submission" date="2020-11" db="EMBL/GenBank/DDBJ databases">
        <authorList>
            <person name="Tran Van P."/>
        </authorList>
    </citation>
    <scope>NUCLEOTIDE SEQUENCE</scope>
</reference>
<protein>
    <recommendedName>
        <fullName evidence="6">Peptidase M14 domain-containing protein</fullName>
    </recommendedName>
</protein>
<evidence type="ECO:0000256" key="5">
    <source>
        <dbReference type="SAM" id="Phobius"/>
    </source>
</evidence>
<accession>A0A7R8W7G0</accession>
<gene>
    <name evidence="7" type="ORF">CTOB1V02_LOCUS2201</name>
</gene>
<feature type="region of interest" description="Disordered" evidence="4">
    <location>
        <begin position="1020"/>
        <end position="1046"/>
    </location>
</feature>
<dbReference type="InterPro" id="IPR029063">
    <property type="entry name" value="SAM-dependent_MTases_sf"/>
</dbReference>
<name>A0A7R8W7G0_9CRUS</name>
<dbReference type="InterPro" id="IPR000834">
    <property type="entry name" value="Peptidase_M14"/>
</dbReference>
<dbReference type="NCBIfam" id="NF008686">
    <property type="entry name" value="PRK11705.1"/>
    <property type="match status" value="1"/>
</dbReference>
<dbReference type="InterPro" id="IPR050821">
    <property type="entry name" value="Cytosolic_carboxypeptidase"/>
</dbReference>
<dbReference type="SUPFAM" id="SSF53187">
    <property type="entry name" value="Zn-dependent exopeptidases"/>
    <property type="match status" value="1"/>
</dbReference>
<dbReference type="Gene3D" id="3.40.50.150">
    <property type="entry name" value="Vaccinia Virus protein VP39"/>
    <property type="match status" value="1"/>
</dbReference>
<feature type="region of interest" description="Disordered" evidence="4">
    <location>
        <begin position="1218"/>
        <end position="1381"/>
    </location>
</feature>
<evidence type="ECO:0000259" key="6">
    <source>
        <dbReference type="PROSITE" id="PS52035"/>
    </source>
</evidence>
<dbReference type="GO" id="GO:0006508">
    <property type="term" value="P:proteolysis"/>
    <property type="evidence" value="ECO:0007669"/>
    <property type="project" value="InterPro"/>
</dbReference>
<keyword evidence="5" id="KW-0472">Membrane</keyword>
<feature type="compositionally biased region" description="Basic residues" evidence="4">
    <location>
        <begin position="1468"/>
        <end position="1481"/>
    </location>
</feature>
<keyword evidence="5" id="KW-0812">Transmembrane</keyword>
<dbReference type="Pfam" id="PF00246">
    <property type="entry name" value="Peptidase_M14"/>
    <property type="match status" value="1"/>
</dbReference>
<evidence type="ECO:0000256" key="3">
    <source>
        <dbReference type="PROSITE-ProRule" id="PRU01379"/>
    </source>
</evidence>
<dbReference type="PANTHER" id="PTHR12756:SF45">
    <property type="entry name" value="CYTOSOLIC CARBOXYPEPTIDASE NNA1"/>
    <property type="match status" value="1"/>
</dbReference>
<feature type="compositionally biased region" description="Polar residues" evidence="4">
    <location>
        <begin position="1242"/>
        <end position="1253"/>
    </location>
</feature>
<dbReference type="Gene3D" id="2.60.40.3120">
    <property type="match status" value="1"/>
</dbReference>
<dbReference type="CDD" id="cd02440">
    <property type="entry name" value="AdoMet_MTases"/>
    <property type="match status" value="1"/>
</dbReference>
<sequence>MSSNDGTLSLWQTIWYSFVLALYRLYKFLLSITLRRFSQKHVTRSVKYVFRKSFDVYIDRGQEKSDPVIHDTRFYRRVAEGFTLGLGESYMDGWWDVDDLGEMMFRLFRSPNFYVPFTMRLFHALGFNGNVNRQLQDRSKYSVKRHYDLGNDLFVNFLGKTLNYSSGYWAKADNLDQAQIDKMELIAQKLKLKPGMKLLDIGFGWGGIAKYLAENHGVTVVGYTISKEQLEFGRELCKELLNVEFRYGDYRSINEKFDRIYSIEMMEHVGVKNFRTFFEVANRCLDDDGLFLVQTNIFLNRNFPRQDEWVDKYIFPDGEMPFDVDLFKESEGLFFVEDFHNMSSDYPKTLEGWYENFKSNWPKLQGKYDERFYRMWTFYLCGAMGGHKSRAFDVGLVETTWNHVISSSPFQFCRSSEEGRGQLNEAVFPPLPPPLTRDTVLKFESRFESGNLAKAIRISECFYELHLRADLYTAKHTQWYYFSVENMRTDITYRFSIVNLSKRDSLYNHGLRPLCYSDTLAKLEGIGWSRYDDDDEDYGCTYTLTFNITFPYEGDRVFFAHCYPYTYTQLQEFLMAIQSDPVRASVCKQRVLCHSQAGNQVYLLTITERFPTMIPEEKKPVILLTSRVHPGETPASWIMQGLIDYLTSREYKAQTLREKFIFKIIPMLNPDGVIVGNYRCSLSGKDLNRQYRNVVKDTFPTIWHLKTLIRRLTDDHLAASSPLFFYCDFHGHSRKHNVFMYGCERKGEDLSEQLFPLLMSHMAPNTFSFQSCRFHVRKEKEGTARVVTANSFGVRNSFTLEASLGGSTLKGKPGCHFSSQDYKNVGKYFCDTLVEFSDKDPSKERLRARILSCLSKRGSSAEEPTAIDIGDLAASDSEESNSDCEKISESEKQSIGDRREADVTNPRTKQIKKRGSSASLRSDGHREIPLRSASSKDVRLTRTYSSPVDSPSKAKKTPATPAASSKTSMTPTKRKKAFQRQAKLASRLSSLMSRKNGDLKDNSSGGLERQMKLLEGLCPNEATRKPQPTTTIMAKTGNFSSSPRRRQALARHELPLTRRSVWPLVRRVAPSPPRSRSPPPTLRHISTEPLSLQASAPLQGVEESVAVVEAVETITEEVVLRSTESTPSFHTKEVIALGTGFLETPRRSSNLVQNDICDRLCKGLPSTPTLRSLRKALMSPPSPPRETSNAGNSSRRSMATSCSSGCLQSVVFTEDDFRSCESGSTSPVGRRSRNLRRRELSTSFHQPKNSARNSGGGEQRILCTSNTSSQNPSPPDSSPTSKACYASPETTERTHPSPSSSTSPPGQSACQEPIFRFPPSEEQARLEKRGYSSGPSSRVGSPAKPPLRKEGSCSNLRLGDSDRAAEAETTPSIAAPEFLNPDEVIPRLLSNALQQGSPCKSETATSLSEHVSVVVKIPSARSASGAPKKPMHHKKGHGSGGGARKHRSRGPAGAATGASEEGTSKPKGLGKKHKKRHRRPHSTTGSTFDPSSTVVESIPSVCPD</sequence>
<dbReference type="GO" id="GO:0004181">
    <property type="term" value="F:metallocarboxypeptidase activity"/>
    <property type="evidence" value="ECO:0007669"/>
    <property type="project" value="InterPro"/>
</dbReference>
<feature type="transmembrane region" description="Helical" evidence="5">
    <location>
        <begin position="14"/>
        <end position="34"/>
    </location>
</feature>
<feature type="compositionally biased region" description="Basic residues" evidence="4">
    <location>
        <begin position="1429"/>
        <end position="1449"/>
    </location>
</feature>
<comment type="cofactor">
    <cofactor evidence="1">
        <name>Zn(2+)</name>
        <dbReference type="ChEBI" id="CHEBI:29105"/>
    </cofactor>
</comment>